<dbReference type="RefSeq" id="WP_133848564.1">
    <property type="nucleotide sequence ID" value="NZ_SNXZ01000001.1"/>
</dbReference>
<dbReference type="Proteomes" id="UP000295444">
    <property type="component" value="Unassembled WGS sequence"/>
</dbReference>
<name>A0A4R6SQR9_LABRH</name>
<protein>
    <submittedName>
        <fullName evidence="1">Uncharacterized protein</fullName>
    </submittedName>
</protein>
<comment type="caution">
    <text evidence="1">The sequence shown here is derived from an EMBL/GenBank/DDBJ whole genome shotgun (WGS) entry which is preliminary data.</text>
</comment>
<evidence type="ECO:0000313" key="1">
    <source>
        <dbReference type="EMBL" id="TDQ05892.1"/>
    </source>
</evidence>
<reference evidence="1 2" key="1">
    <citation type="submission" date="2019-03" db="EMBL/GenBank/DDBJ databases">
        <title>Genomic Encyclopedia of Type Strains, Phase IV (KMG-IV): sequencing the most valuable type-strain genomes for metagenomic binning, comparative biology and taxonomic classification.</title>
        <authorList>
            <person name="Goeker M."/>
        </authorList>
    </citation>
    <scope>NUCLEOTIDE SEQUENCE [LARGE SCALE GENOMIC DNA]</scope>
    <source>
        <strain evidence="1 2">DSM 45361</strain>
    </source>
</reference>
<dbReference type="AlphaFoldDB" id="A0A4R6SQR9"/>
<organism evidence="1 2">
    <name type="scientific">Labedaea rhizosphaerae</name>
    <dbReference type="NCBI Taxonomy" id="598644"/>
    <lineage>
        <taxon>Bacteria</taxon>
        <taxon>Bacillati</taxon>
        <taxon>Actinomycetota</taxon>
        <taxon>Actinomycetes</taxon>
        <taxon>Pseudonocardiales</taxon>
        <taxon>Pseudonocardiaceae</taxon>
        <taxon>Labedaea</taxon>
    </lineage>
</organism>
<sequence length="171" mass="19760">MDEPLTWCVVANTGEDTKHFSQGAKVWVLPPQWGDGGEQLVVVGRHKGPANQQSRLVLDRRYLTNFRVKPLHQQGIYDLLTKEVEVGPPRLWTSKEHAESWARFMQEHPTPVRYRNWTLYGVPIWTTDPPEPVLYAQDGTECRFVEKIGRVAWYDKGPPRNQDGPSDEQIR</sequence>
<keyword evidence="2" id="KW-1185">Reference proteome</keyword>
<dbReference type="OrthoDB" id="679907at2"/>
<proteinExistence type="predicted"/>
<gene>
    <name evidence="1" type="ORF">EV186_1011870</name>
</gene>
<accession>A0A4R6SQR9</accession>
<evidence type="ECO:0000313" key="2">
    <source>
        <dbReference type="Proteomes" id="UP000295444"/>
    </source>
</evidence>
<dbReference type="EMBL" id="SNXZ01000001">
    <property type="protein sequence ID" value="TDQ05892.1"/>
    <property type="molecule type" value="Genomic_DNA"/>
</dbReference>